<dbReference type="Proteomes" id="UP001162992">
    <property type="component" value="Chromosome 1"/>
</dbReference>
<evidence type="ECO:0000313" key="2">
    <source>
        <dbReference type="Proteomes" id="UP001162992"/>
    </source>
</evidence>
<dbReference type="EMBL" id="CM055092">
    <property type="protein sequence ID" value="KAJ7571287.1"/>
    <property type="molecule type" value="Genomic_DNA"/>
</dbReference>
<gene>
    <name evidence="1" type="ORF">O6H91_01G157900</name>
</gene>
<accession>A0ACC2EXR3</accession>
<proteinExistence type="predicted"/>
<organism evidence="1 2">
    <name type="scientific">Diphasiastrum complanatum</name>
    <name type="common">Issler's clubmoss</name>
    <name type="synonym">Lycopodium complanatum</name>
    <dbReference type="NCBI Taxonomy" id="34168"/>
    <lineage>
        <taxon>Eukaryota</taxon>
        <taxon>Viridiplantae</taxon>
        <taxon>Streptophyta</taxon>
        <taxon>Embryophyta</taxon>
        <taxon>Tracheophyta</taxon>
        <taxon>Lycopodiopsida</taxon>
        <taxon>Lycopodiales</taxon>
        <taxon>Lycopodiaceae</taxon>
        <taxon>Lycopodioideae</taxon>
        <taxon>Diphasiastrum</taxon>
    </lineage>
</organism>
<evidence type="ECO:0000313" key="1">
    <source>
        <dbReference type="EMBL" id="KAJ7571287.1"/>
    </source>
</evidence>
<keyword evidence="2" id="KW-1185">Reference proteome</keyword>
<name>A0ACC2EXR3_DIPCM</name>
<sequence length="633" mass="68898">MAICRSRRLAPVIINVAAILIVLTSVSGVVEAARGGSLARALIQKKEDDFVKAFGSKATGFSSINRRSMLGCHDPNPYLKLSVNTTGPLADVQEVTVTVSGVFVPEDDDWIGVFSAASHNYSNCPAVEALYAETGDISSLPLLCDYPVKSQFLKTDPAYLPCAKSECQNKVGSICIGKTCSGSLTFRLVNIRTDITFVFFQGGFTLPCVLKVSDPLQFARSQAPLYGHLSSTDSTGASMRLTWSSGDNKPQILQYAGGKSTMSTVTTFEQSDMCDSIPSPASDFGWHNPGYIHSAVMAGLSPRSTYSYRYGSDSVGWSTQKSFKAPPAAGSDSLTFIVYGDMGKAERDHSIEHYIQPGSLGVIKSVTDKVNEVDMVFHIGDISYATGFLAEWDFFLEMIEPVASKLPYMTAIGNHERDFPGSGSYYSTPDSGGECGVPYETYFQMPVQGKDKPWYSIESGPVHITVISTEHDWRSDSEQYKWIVNDLVSVDRTKTPWLIFTGHRPQYSSGSSTLGFLRHPVDTEFVSAIEPLLLQYQVNNPLSRISIITARLVDLALWGHVHNYERTCAVFQGVCKMMPAKGADGTDIYDSSSYSAPVHAVVGMSGFHLDAFAPSLIESANAKPSDSFVIVKS</sequence>
<comment type="caution">
    <text evidence="1">The sequence shown here is derived from an EMBL/GenBank/DDBJ whole genome shotgun (WGS) entry which is preliminary data.</text>
</comment>
<protein>
    <submittedName>
        <fullName evidence="1">Uncharacterized protein</fullName>
    </submittedName>
</protein>
<reference evidence="2" key="1">
    <citation type="journal article" date="2024" name="Proc. Natl. Acad. Sci. U.S.A.">
        <title>Extraordinary preservation of gene collinearity over three hundred million years revealed in homosporous lycophytes.</title>
        <authorList>
            <person name="Li C."/>
            <person name="Wickell D."/>
            <person name="Kuo L.Y."/>
            <person name="Chen X."/>
            <person name="Nie B."/>
            <person name="Liao X."/>
            <person name="Peng D."/>
            <person name="Ji J."/>
            <person name="Jenkins J."/>
            <person name="Williams M."/>
            <person name="Shu S."/>
            <person name="Plott C."/>
            <person name="Barry K."/>
            <person name="Rajasekar S."/>
            <person name="Grimwood J."/>
            <person name="Han X."/>
            <person name="Sun S."/>
            <person name="Hou Z."/>
            <person name="He W."/>
            <person name="Dai G."/>
            <person name="Sun C."/>
            <person name="Schmutz J."/>
            <person name="Leebens-Mack J.H."/>
            <person name="Li F.W."/>
            <person name="Wang L."/>
        </authorList>
    </citation>
    <scope>NUCLEOTIDE SEQUENCE [LARGE SCALE GENOMIC DNA]</scope>
    <source>
        <strain evidence="2">cv. PW_Plant_1</strain>
    </source>
</reference>